<evidence type="ECO:0000256" key="1">
    <source>
        <dbReference type="ARBA" id="ARBA00004141"/>
    </source>
</evidence>
<evidence type="ECO:0000259" key="7">
    <source>
        <dbReference type="Pfam" id="PF00892"/>
    </source>
</evidence>
<feature type="transmembrane region" description="Helical" evidence="6">
    <location>
        <begin position="125"/>
        <end position="145"/>
    </location>
</feature>
<feature type="transmembrane region" description="Helical" evidence="6">
    <location>
        <begin position="157"/>
        <end position="177"/>
    </location>
</feature>
<evidence type="ECO:0000256" key="3">
    <source>
        <dbReference type="ARBA" id="ARBA00022692"/>
    </source>
</evidence>
<evidence type="ECO:0000256" key="2">
    <source>
        <dbReference type="ARBA" id="ARBA00007635"/>
    </source>
</evidence>
<sequence>MIAEKGGKALKTAKPYLAMILVQFCYAGLLIVSAATLKNGMDQNVLVVYRNLTAVAFIAPFALWFERGEKLELKRKWGLAKLIGACVTFLGTVTMILYKGPILNFFWNSNSDRLAAGHDAGGSKWIQGTFMLIGSSTCWASFLILQTNTLEAYPAEFTLTCLICSSGAAMSAVVALVAAKGSIEPWIIGWDLRLLTVVYSGVVCTGATYYLYGVVMEERGPLFATSFDPLGMVITLFMGSIILAEEISLGR</sequence>
<dbReference type="PANTHER" id="PTHR31218">
    <property type="entry name" value="WAT1-RELATED PROTEIN"/>
    <property type="match status" value="1"/>
</dbReference>
<dbReference type="Proteomes" id="UP001418222">
    <property type="component" value="Unassembled WGS sequence"/>
</dbReference>
<evidence type="ECO:0000313" key="9">
    <source>
        <dbReference type="Proteomes" id="UP001418222"/>
    </source>
</evidence>
<feature type="transmembrane region" description="Helical" evidence="6">
    <location>
        <begin position="16"/>
        <end position="35"/>
    </location>
</feature>
<dbReference type="InterPro" id="IPR030184">
    <property type="entry name" value="WAT1-related"/>
</dbReference>
<comment type="subcellular location">
    <subcellularLocation>
        <location evidence="1 6">Membrane</location>
        <topology evidence="1 6">Multi-pass membrane protein</topology>
    </subcellularLocation>
</comment>
<keyword evidence="5 6" id="KW-0472">Membrane</keyword>
<comment type="similarity">
    <text evidence="2 6">Belongs to the drug/metabolite transporter (DMT) superfamily. Plant drug/metabolite exporter (P-DME) (TC 2.A.7.4) family.</text>
</comment>
<dbReference type="InterPro" id="IPR000620">
    <property type="entry name" value="EamA_dom"/>
</dbReference>
<accession>A0AAP0B9L5</accession>
<evidence type="ECO:0000256" key="5">
    <source>
        <dbReference type="ARBA" id="ARBA00023136"/>
    </source>
</evidence>
<keyword evidence="9" id="KW-1185">Reference proteome</keyword>
<feature type="transmembrane region" description="Helical" evidence="6">
    <location>
        <begin position="47"/>
        <end position="65"/>
    </location>
</feature>
<name>A0AAP0B9L5_9ASPA</name>
<keyword evidence="3 6" id="KW-0812">Transmembrane</keyword>
<feature type="transmembrane region" description="Helical" evidence="6">
    <location>
        <begin position="222"/>
        <end position="244"/>
    </location>
</feature>
<reference evidence="8 9" key="1">
    <citation type="journal article" date="2022" name="Nat. Plants">
        <title>Genomes of leafy and leafless Platanthera orchids illuminate the evolution of mycoheterotrophy.</title>
        <authorList>
            <person name="Li M.H."/>
            <person name="Liu K.W."/>
            <person name="Li Z."/>
            <person name="Lu H.C."/>
            <person name="Ye Q.L."/>
            <person name="Zhang D."/>
            <person name="Wang J.Y."/>
            <person name="Li Y.F."/>
            <person name="Zhong Z.M."/>
            <person name="Liu X."/>
            <person name="Yu X."/>
            <person name="Liu D.K."/>
            <person name="Tu X.D."/>
            <person name="Liu B."/>
            <person name="Hao Y."/>
            <person name="Liao X.Y."/>
            <person name="Jiang Y.T."/>
            <person name="Sun W.H."/>
            <person name="Chen J."/>
            <person name="Chen Y.Q."/>
            <person name="Ai Y."/>
            <person name="Zhai J.W."/>
            <person name="Wu S.S."/>
            <person name="Zhou Z."/>
            <person name="Hsiao Y.Y."/>
            <person name="Wu W.L."/>
            <person name="Chen Y.Y."/>
            <person name="Lin Y.F."/>
            <person name="Hsu J.L."/>
            <person name="Li C.Y."/>
            <person name="Wang Z.W."/>
            <person name="Zhao X."/>
            <person name="Zhong W.Y."/>
            <person name="Ma X.K."/>
            <person name="Ma L."/>
            <person name="Huang J."/>
            <person name="Chen G.Z."/>
            <person name="Huang M.Z."/>
            <person name="Huang L."/>
            <person name="Peng D.H."/>
            <person name="Luo Y.B."/>
            <person name="Zou S.Q."/>
            <person name="Chen S.P."/>
            <person name="Lan S."/>
            <person name="Tsai W.C."/>
            <person name="Van de Peer Y."/>
            <person name="Liu Z.J."/>
        </authorList>
    </citation>
    <scope>NUCLEOTIDE SEQUENCE [LARGE SCALE GENOMIC DNA]</scope>
    <source>
        <strain evidence="8">Lor287</strain>
    </source>
</reference>
<feature type="domain" description="EamA" evidence="7">
    <location>
        <begin position="128"/>
        <end position="249"/>
    </location>
</feature>
<gene>
    <name evidence="8" type="ORF">KSP39_PZI016740</name>
</gene>
<proteinExistence type="inferred from homology"/>
<evidence type="ECO:0000313" key="8">
    <source>
        <dbReference type="EMBL" id="KAK8931443.1"/>
    </source>
</evidence>
<dbReference type="GO" id="GO:0022857">
    <property type="term" value="F:transmembrane transporter activity"/>
    <property type="evidence" value="ECO:0007669"/>
    <property type="project" value="InterPro"/>
</dbReference>
<feature type="transmembrane region" description="Helical" evidence="6">
    <location>
        <begin position="197"/>
        <end position="215"/>
    </location>
</feature>
<evidence type="ECO:0000256" key="4">
    <source>
        <dbReference type="ARBA" id="ARBA00022989"/>
    </source>
</evidence>
<comment type="caution">
    <text evidence="8">The sequence shown here is derived from an EMBL/GenBank/DDBJ whole genome shotgun (WGS) entry which is preliminary data.</text>
</comment>
<dbReference type="AlphaFoldDB" id="A0AAP0B9L5"/>
<dbReference type="GO" id="GO:0016020">
    <property type="term" value="C:membrane"/>
    <property type="evidence" value="ECO:0007669"/>
    <property type="project" value="UniProtKB-SubCell"/>
</dbReference>
<organism evidence="8 9">
    <name type="scientific">Platanthera zijinensis</name>
    <dbReference type="NCBI Taxonomy" id="2320716"/>
    <lineage>
        <taxon>Eukaryota</taxon>
        <taxon>Viridiplantae</taxon>
        <taxon>Streptophyta</taxon>
        <taxon>Embryophyta</taxon>
        <taxon>Tracheophyta</taxon>
        <taxon>Spermatophyta</taxon>
        <taxon>Magnoliopsida</taxon>
        <taxon>Liliopsida</taxon>
        <taxon>Asparagales</taxon>
        <taxon>Orchidaceae</taxon>
        <taxon>Orchidoideae</taxon>
        <taxon>Orchideae</taxon>
        <taxon>Orchidinae</taxon>
        <taxon>Platanthera</taxon>
    </lineage>
</organism>
<dbReference type="Pfam" id="PF00892">
    <property type="entry name" value="EamA"/>
    <property type="match status" value="1"/>
</dbReference>
<keyword evidence="4 6" id="KW-1133">Transmembrane helix</keyword>
<protein>
    <recommendedName>
        <fullName evidence="6">WAT1-related protein</fullName>
    </recommendedName>
</protein>
<evidence type="ECO:0000256" key="6">
    <source>
        <dbReference type="RuleBase" id="RU363077"/>
    </source>
</evidence>
<dbReference type="EMBL" id="JBBWWQ010000014">
    <property type="protein sequence ID" value="KAK8931443.1"/>
    <property type="molecule type" value="Genomic_DNA"/>
</dbReference>
<feature type="transmembrane region" description="Helical" evidence="6">
    <location>
        <begin position="77"/>
        <end position="98"/>
    </location>
</feature>